<keyword evidence="3" id="KW-1185">Reference proteome</keyword>
<dbReference type="AlphaFoldDB" id="A0A9P8BSR9"/>
<feature type="region of interest" description="Disordered" evidence="1">
    <location>
        <begin position="26"/>
        <end position="62"/>
    </location>
</feature>
<dbReference type="OrthoDB" id="2434922at2759"/>
<sequence length="137" mass="14815">MANDLFILVKQDRENLANLTRGIAQAGPTTAPDEPMMPPTWPEHQVSAAGQAQQSGQQVIQQPMTCSQHVRLILDTAQDVLTRMKQQQGLKKDQGGSVSGNEAKAHQKDCGFNGPRTCPPKTKSAAASDHPEHRPAI</sequence>
<dbReference type="Proteomes" id="UP000707451">
    <property type="component" value="Unassembled WGS sequence"/>
</dbReference>
<evidence type="ECO:0000313" key="2">
    <source>
        <dbReference type="EMBL" id="KAG9066533.1"/>
    </source>
</evidence>
<reference evidence="2" key="1">
    <citation type="submission" date="2021-06" db="EMBL/GenBank/DDBJ databases">
        <title>Genome Sequence of Mortierella hyaline Strain SCG-10, a Cold-Adapted, Nitrate-Reducing Fungus Isolated from Soil in Minnesota, USA.</title>
        <authorList>
            <person name="Aldossari N."/>
        </authorList>
    </citation>
    <scope>NUCLEOTIDE SEQUENCE</scope>
    <source>
        <strain evidence="2">SCG-10</strain>
    </source>
</reference>
<feature type="compositionally biased region" description="Low complexity" evidence="1">
    <location>
        <begin position="45"/>
        <end position="62"/>
    </location>
</feature>
<gene>
    <name evidence="2" type="ORF">KI688_012441</name>
</gene>
<comment type="caution">
    <text evidence="2">The sequence shown here is derived from an EMBL/GenBank/DDBJ whole genome shotgun (WGS) entry which is preliminary data.</text>
</comment>
<proteinExistence type="predicted"/>
<name>A0A9P8BSR9_9FUNG</name>
<dbReference type="EMBL" id="JAHRHY010000009">
    <property type="protein sequence ID" value="KAG9066533.1"/>
    <property type="molecule type" value="Genomic_DNA"/>
</dbReference>
<accession>A0A9P8BSR9</accession>
<evidence type="ECO:0000313" key="3">
    <source>
        <dbReference type="Proteomes" id="UP000707451"/>
    </source>
</evidence>
<organism evidence="2 3">
    <name type="scientific">Linnemannia hyalina</name>
    <dbReference type="NCBI Taxonomy" id="64524"/>
    <lineage>
        <taxon>Eukaryota</taxon>
        <taxon>Fungi</taxon>
        <taxon>Fungi incertae sedis</taxon>
        <taxon>Mucoromycota</taxon>
        <taxon>Mortierellomycotina</taxon>
        <taxon>Mortierellomycetes</taxon>
        <taxon>Mortierellales</taxon>
        <taxon>Mortierellaceae</taxon>
        <taxon>Linnemannia</taxon>
    </lineage>
</organism>
<feature type="region of interest" description="Disordered" evidence="1">
    <location>
        <begin position="85"/>
        <end position="137"/>
    </location>
</feature>
<evidence type="ECO:0000256" key="1">
    <source>
        <dbReference type="SAM" id="MobiDB-lite"/>
    </source>
</evidence>
<protein>
    <submittedName>
        <fullName evidence="2">Uncharacterized protein</fullName>
    </submittedName>
</protein>